<keyword evidence="1" id="KW-0732">Signal</keyword>
<keyword evidence="3" id="KW-1185">Reference proteome</keyword>
<evidence type="ECO:0000313" key="2">
    <source>
        <dbReference type="EMBL" id="MDP0589295.1"/>
    </source>
</evidence>
<organism evidence="2 3">
    <name type="scientific">Candidatus Endonucleibacter bathymodioli</name>
    <dbReference type="NCBI Taxonomy" id="539814"/>
    <lineage>
        <taxon>Bacteria</taxon>
        <taxon>Pseudomonadati</taxon>
        <taxon>Pseudomonadota</taxon>
        <taxon>Gammaproteobacteria</taxon>
        <taxon>Oceanospirillales</taxon>
        <taxon>Endozoicomonadaceae</taxon>
        <taxon>Candidatus Endonucleibacter</taxon>
    </lineage>
</organism>
<dbReference type="EMBL" id="JASXSV010000012">
    <property type="protein sequence ID" value="MDP0589295.1"/>
    <property type="molecule type" value="Genomic_DNA"/>
</dbReference>
<dbReference type="InterPro" id="IPR046516">
    <property type="entry name" value="DUF6694"/>
</dbReference>
<accession>A0AA90NTY2</accession>
<dbReference type="Pfam" id="PF20404">
    <property type="entry name" value="DUF6694"/>
    <property type="match status" value="1"/>
</dbReference>
<sequence length="118" mass="13147">MKNITKIFVFGLAISLLAACGEPELGTYSYKTLDTSSEETKETSFQEIMDELSPEKQREFQKALAGIVVFSIMSSHGSDVSEDEAQAKMNKKINGKTAKEIVIMADEMKEKMKNNSKK</sequence>
<name>A0AA90NTY2_9GAMM</name>
<reference evidence="2 3" key="1">
    <citation type="journal article" date="2023" name="bioRxiv">
        <title>An intranuclear bacterial parasite of deep-sea mussels expresses apoptosis inhibitors acquired from its host.</title>
        <authorList>
            <person name="Gonzalez Porras M.A."/>
            <person name="Assie A."/>
            <person name="Tietjen M."/>
            <person name="Violette M."/>
            <person name="Kleiner M."/>
            <person name="Gruber-Vodicka H."/>
            <person name="Dubilier N."/>
            <person name="Leisch N."/>
        </authorList>
    </citation>
    <scope>NUCLEOTIDE SEQUENCE [LARGE SCALE GENOMIC DNA]</scope>
    <source>
        <strain evidence="2">IAP13</strain>
    </source>
</reference>
<dbReference type="PROSITE" id="PS51257">
    <property type="entry name" value="PROKAR_LIPOPROTEIN"/>
    <property type="match status" value="1"/>
</dbReference>
<evidence type="ECO:0008006" key="4">
    <source>
        <dbReference type="Google" id="ProtNLM"/>
    </source>
</evidence>
<comment type="caution">
    <text evidence="2">The sequence shown here is derived from an EMBL/GenBank/DDBJ whole genome shotgun (WGS) entry which is preliminary data.</text>
</comment>
<protein>
    <recommendedName>
        <fullName evidence="4">Lipoprotein</fullName>
    </recommendedName>
</protein>
<dbReference type="Proteomes" id="UP001178148">
    <property type="component" value="Unassembled WGS sequence"/>
</dbReference>
<dbReference type="AlphaFoldDB" id="A0AA90NTY2"/>
<evidence type="ECO:0000313" key="3">
    <source>
        <dbReference type="Proteomes" id="UP001178148"/>
    </source>
</evidence>
<evidence type="ECO:0000256" key="1">
    <source>
        <dbReference type="SAM" id="SignalP"/>
    </source>
</evidence>
<feature type="signal peptide" evidence="1">
    <location>
        <begin position="1"/>
        <end position="18"/>
    </location>
</feature>
<gene>
    <name evidence="2" type="ORF">QS748_08945</name>
</gene>
<proteinExistence type="predicted"/>
<feature type="chain" id="PRO_5041640587" description="Lipoprotein" evidence="1">
    <location>
        <begin position="19"/>
        <end position="118"/>
    </location>
</feature>